<gene>
    <name evidence="1" type="ORF">FIBSPDRAFT_854625</name>
</gene>
<keyword evidence="2" id="KW-1185">Reference proteome</keyword>
<evidence type="ECO:0000313" key="2">
    <source>
        <dbReference type="Proteomes" id="UP000076532"/>
    </source>
</evidence>
<dbReference type="Proteomes" id="UP000076532">
    <property type="component" value="Unassembled WGS sequence"/>
</dbReference>
<evidence type="ECO:0000313" key="1">
    <source>
        <dbReference type="EMBL" id="KZP26591.1"/>
    </source>
</evidence>
<protein>
    <submittedName>
        <fullName evidence="1">Uncharacterized protein</fullName>
    </submittedName>
</protein>
<dbReference type="OrthoDB" id="2836053at2759"/>
<feature type="non-terminal residue" evidence="1">
    <location>
        <position position="195"/>
    </location>
</feature>
<dbReference type="AlphaFoldDB" id="A0A166PYU8"/>
<organism evidence="1 2">
    <name type="scientific">Athelia psychrophila</name>
    <dbReference type="NCBI Taxonomy" id="1759441"/>
    <lineage>
        <taxon>Eukaryota</taxon>
        <taxon>Fungi</taxon>
        <taxon>Dikarya</taxon>
        <taxon>Basidiomycota</taxon>
        <taxon>Agaricomycotina</taxon>
        <taxon>Agaricomycetes</taxon>
        <taxon>Agaricomycetidae</taxon>
        <taxon>Atheliales</taxon>
        <taxon>Atheliaceae</taxon>
        <taxon>Athelia</taxon>
    </lineage>
</organism>
<proteinExistence type="predicted"/>
<accession>A0A166PYU8</accession>
<dbReference type="EMBL" id="KV417513">
    <property type="protein sequence ID" value="KZP26591.1"/>
    <property type="molecule type" value="Genomic_DNA"/>
</dbReference>
<name>A0A166PYU8_9AGAM</name>
<sequence>MFLYDMKDGYYLRKFHHLTIDYVDWDSEDIFTNLRFTAWPPQITNLEVNILSTDREDANGEPLKGATADYTREQNPRWYLDAVRDLTVVGGNVAFVAEMVATCTQLETLTVDGNLRMTADEPLPENIHTLTLCEHPMAVRQSKYVDRVSRMLKGLPKAAHASKPRVVVERRKLEDSVWAPLEQLAKDNDLTLTHN</sequence>
<reference evidence="1 2" key="1">
    <citation type="journal article" date="2016" name="Mol. Biol. Evol.">
        <title>Comparative Genomics of Early-Diverging Mushroom-Forming Fungi Provides Insights into the Origins of Lignocellulose Decay Capabilities.</title>
        <authorList>
            <person name="Nagy L.G."/>
            <person name="Riley R."/>
            <person name="Tritt A."/>
            <person name="Adam C."/>
            <person name="Daum C."/>
            <person name="Floudas D."/>
            <person name="Sun H."/>
            <person name="Yadav J.S."/>
            <person name="Pangilinan J."/>
            <person name="Larsson K.H."/>
            <person name="Matsuura K."/>
            <person name="Barry K."/>
            <person name="Labutti K."/>
            <person name="Kuo R."/>
            <person name="Ohm R.A."/>
            <person name="Bhattacharya S.S."/>
            <person name="Shirouzu T."/>
            <person name="Yoshinaga Y."/>
            <person name="Martin F.M."/>
            <person name="Grigoriev I.V."/>
            <person name="Hibbett D.S."/>
        </authorList>
    </citation>
    <scope>NUCLEOTIDE SEQUENCE [LARGE SCALE GENOMIC DNA]</scope>
    <source>
        <strain evidence="1 2">CBS 109695</strain>
    </source>
</reference>